<keyword evidence="8" id="KW-1185">Reference proteome</keyword>
<dbReference type="Pfam" id="PF00072">
    <property type="entry name" value="Response_reg"/>
    <property type="match status" value="1"/>
</dbReference>
<evidence type="ECO:0000313" key="7">
    <source>
        <dbReference type="EMBL" id="SFF89334.1"/>
    </source>
</evidence>
<dbReference type="CDD" id="cd17535">
    <property type="entry name" value="REC_NarL-like"/>
    <property type="match status" value="1"/>
</dbReference>
<name>A0A1I2MCX0_9ACTN</name>
<dbReference type="InterPro" id="IPR001789">
    <property type="entry name" value="Sig_transdc_resp-reg_receiver"/>
</dbReference>
<evidence type="ECO:0000256" key="3">
    <source>
        <dbReference type="ARBA" id="ARBA00023125"/>
    </source>
</evidence>
<evidence type="ECO:0000256" key="4">
    <source>
        <dbReference type="ARBA" id="ARBA00023163"/>
    </source>
</evidence>
<accession>A0A1I2MCX0</accession>
<dbReference type="InterPro" id="IPR039420">
    <property type="entry name" value="WalR-like"/>
</dbReference>
<dbReference type="AlphaFoldDB" id="A0A1I2MCX0"/>
<dbReference type="Proteomes" id="UP000199645">
    <property type="component" value="Unassembled WGS sequence"/>
</dbReference>
<evidence type="ECO:0000256" key="2">
    <source>
        <dbReference type="ARBA" id="ARBA00023015"/>
    </source>
</evidence>
<dbReference type="GO" id="GO:0003677">
    <property type="term" value="F:DNA binding"/>
    <property type="evidence" value="ECO:0007669"/>
    <property type="project" value="UniProtKB-KW"/>
</dbReference>
<dbReference type="InterPro" id="IPR016032">
    <property type="entry name" value="Sig_transdc_resp-reg_C-effctor"/>
</dbReference>
<dbReference type="PROSITE" id="PS50110">
    <property type="entry name" value="RESPONSE_REGULATORY"/>
    <property type="match status" value="1"/>
</dbReference>
<evidence type="ECO:0000256" key="1">
    <source>
        <dbReference type="ARBA" id="ARBA00022553"/>
    </source>
</evidence>
<dbReference type="InterPro" id="IPR000792">
    <property type="entry name" value="Tscrpt_reg_LuxR_C"/>
</dbReference>
<dbReference type="GO" id="GO:0000160">
    <property type="term" value="P:phosphorelay signal transduction system"/>
    <property type="evidence" value="ECO:0007669"/>
    <property type="project" value="InterPro"/>
</dbReference>
<dbReference type="SUPFAM" id="SSF52172">
    <property type="entry name" value="CheY-like"/>
    <property type="match status" value="1"/>
</dbReference>
<dbReference type="PRINTS" id="PR00038">
    <property type="entry name" value="HTHLUXR"/>
</dbReference>
<dbReference type="InterPro" id="IPR011006">
    <property type="entry name" value="CheY-like_superfamily"/>
</dbReference>
<feature type="domain" description="Response regulatory" evidence="6">
    <location>
        <begin position="26"/>
        <end position="146"/>
    </location>
</feature>
<proteinExistence type="predicted"/>
<gene>
    <name evidence="7" type="ORF">SAMN05421541_12852</name>
</gene>
<evidence type="ECO:0000259" key="6">
    <source>
        <dbReference type="PROSITE" id="PS50110"/>
    </source>
</evidence>
<dbReference type="Pfam" id="PF00196">
    <property type="entry name" value="GerE"/>
    <property type="match status" value="1"/>
</dbReference>
<evidence type="ECO:0000313" key="8">
    <source>
        <dbReference type="Proteomes" id="UP000199645"/>
    </source>
</evidence>
<keyword evidence="2" id="KW-0805">Transcription regulation</keyword>
<dbReference type="PANTHER" id="PTHR43214:SF24">
    <property type="entry name" value="TRANSCRIPTIONAL REGULATORY PROTEIN NARL-RELATED"/>
    <property type="match status" value="1"/>
</dbReference>
<dbReference type="GO" id="GO:0006355">
    <property type="term" value="P:regulation of DNA-templated transcription"/>
    <property type="evidence" value="ECO:0007669"/>
    <property type="project" value="InterPro"/>
</dbReference>
<dbReference type="PANTHER" id="PTHR43214">
    <property type="entry name" value="TWO-COMPONENT RESPONSE REGULATOR"/>
    <property type="match status" value="1"/>
</dbReference>
<organism evidence="7 8">
    <name type="scientific">Actinoplanes philippinensis</name>
    <dbReference type="NCBI Taxonomy" id="35752"/>
    <lineage>
        <taxon>Bacteria</taxon>
        <taxon>Bacillati</taxon>
        <taxon>Actinomycetota</taxon>
        <taxon>Actinomycetes</taxon>
        <taxon>Micromonosporales</taxon>
        <taxon>Micromonosporaceae</taxon>
        <taxon>Actinoplanes</taxon>
    </lineage>
</organism>
<dbReference type="SUPFAM" id="SSF46894">
    <property type="entry name" value="C-terminal effector domain of the bipartite response regulators"/>
    <property type="match status" value="1"/>
</dbReference>
<protein>
    <submittedName>
        <fullName evidence="7">DNA-binding response regulator, NarL/FixJ family, contains REC and HTH domains</fullName>
    </submittedName>
</protein>
<keyword evidence="4" id="KW-0804">Transcription</keyword>
<feature type="modified residue" description="4-aspartylphosphate" evidence="5">
    <location>
        <position position="76"/>
    </location>
</feature>
<dbReference type="InterPro" id="IPR058245">
    <property type="entry name" value="NreC/VraR/RcsB-like_REC"/>
</dbReference>
<dbReference type="EMBL" id="FONV01000028">
    <property type="protein sequence ID" value="SFF89334.1"/>
    <property type="molecule type" value="Genomic_DNA"/>
</dbReference>
<dbReference type="OrthoDB" id="4135368at2"/>
<dbReference type="SMART" id="SM00421">
    <property type="entry name" value="HTH_LUXR"/>
    <property type="match status" value="1"/>
</dbReference>
<reference evidence="7 8" key="1">
    <citation type="submission" date="2016-10" db="EMBL/GenBank/DDBJ databases">
        <authorList>
            <person name="de Groot N.N."/>
        </authorList>
    </citation>
    <scope>NUCLEOTIDE SEQUENCE [LARGE SCALE GENOMIC DNA]</scope>
    <source>
        <strain evidence="7 8">DSM 43019</strain>
    </source>
</reference>
<keyword evidence="3 7" id="KW-0238">DNA-binding</keyword>
<keyword evidence="1 5" id="KW-0597">Phosphoprotein</keyword>
<dbReference type="STRING" id="35752.SAMN05421541_12852"/>
<dbReference type="SMART" id="SM00448">
    <property type="entry name" value="REC"/>
    <property type="match status" value="1"/>
</dbReference>
<sequence>MTVPGGLPGTDHIHNDGCVSLGAALRVVIAEDSGLLRELLVRLLTEHGMVVCGQASSLPELLATVAADPPDLVVSDIRMPPTFRDEGIEAAAQIRARHPATGLLILTHYPEAAYAVRLLEIADRAVGYIVKDRVQDTARFLEAARRVAAGETVIDSQVVQEMFHRPRPADPLDRLAPSERRILALIAEGHSNSAIATRLSYSVKTVEKRVTSIGQALGLPSVEDDGRSDVNLRVLAVLAYLRQTPR</sequence>
<dbReference type="Gene3D" id="3.40.50.2300">
    <property type="match status" value="1"/>
</dbReference>
<evidence type="ECO:0000256" key="5">
    <source>
        <dbReference type="PROSITE-ProRule" id="PRU00169"/>
    </source>
</evidence>